<evidence type="ECO:0000313" key="3">
    <source>
        <dbReference type="Proteomes" id="UP000061018"/>
    </source>
</evidence>
<feature type="region of interest" description="Disordered" evidence="1">
    <location>
        <begin position="1"/>
        <end position="32"/>
    </location>
</feature>
<keyword evidence="2" id="KW-0614">Plasmid</keyword>
<dbReference type="Proteomes" id="UP000061018">
    <property type="component" value="Plasmid pSAM1"/>
</dbReference>
<dbReference type="RefSeq" id="WP_053143364.1">
    <property type="nucleotide sequence ID" value="NZ_CP012383.1"/>
</dbReference>
<dbReference type="EMBL" id="CP012383">
    <property type="protein sequence ID" value="AKZ60808.1"/>
    <property type="molecule type" value="Genomic_DNA"/>
</dbReference>
<protein>
    <submittedName>
        <fullName evidence="2">Uncharacterized protein</fullName>
    </submittedName>
</protein>
<evidence type="ECO:0000256" key="1">
    <source>
        <dbReference type="SAM" id="MobiDB-lite"/>
    </source>
</evidence>
<name>A0A0K2B6F5_STRA7</name>
<sequence length="96" mass="10856">MLTLHPITGGIRDGRHQQYPTPNLPARPVASQAEAEESAVRLFRAYGAISYLRLTDSAGEEVREYRRGDFFQSTSPLRDVHRRVVDQDLGCRATEK</sequence>
<accession>A0A0K2B6F5</accession>
<geneLocation type="plasmid" evidence="2 3">
    <name>pSAM1</name>
</geneLocation>
<proteinExistence type="predicted"/>
<organism evidence="2 3">
    <name type="scientific">Streptomyces ambofaciens (strain ATCC 23877 / 3486 / DSM 40053 / JCM 4204 / NBRC 12836 / NRRL B-2516)</name>
    <dbReference type="NCBI Taxonomy" id="278992"/>
    <lineage>
        <taxon>Bacteria</taxon>
        <taxon>Bacillati</taxon>
        <taxon>Actinomycetota</taxon>
        <taxon>Actinomycetes</taxon>
        <taxon>Kitasatosporales</taxon>
        <taxon>Streptomycetaceae</taxon>
        <taxon>Streptomyces</taxon>
    </lineage>
</organism>
<gene>
    <name evidence="2" type="ORF">SAM23877_p099</name>
</gene>
<reference evidence="3" key="1">
    <citation type="journal article" date="2015" name="J. Biotechnol.">
        <title>Complete genome sequence of Streptomyces ambofaciens ATCC 23877, the spiramycin producer.</title>
        <authorList>
            <person name="Thibessard A."/>
            <person name="Haas D."/>
            <person name="Gerbaud C."/>
            <person name="Aigle B."/>
            <person name="Lautru S."/>
            <person name="Pernodet J.L."/>
            <person name="Leblond P."/>
        </authorList>
    </citation>
    <scope>NUCLEOTIDE SEQUENCE [LARGE SCALE GENOMIC DNA]</scope>
    <source>
        <strain evidence="3">ATCC 23877 / 3486 / DSM 40053 / JCM 4204 / NBRC 12836 / NRRL B-2516</strain>
        <plasmid evidence="3">pSAM1</plasmid>
    </source>
</reference>
<dbReference type="AlphaFoldDB" id="A0A0K2B6F5"/>
<evidence type="ECO:0000313" key="2">
    <source>
        <dbReference type="EMBL" id="AKZ60808.1"/>
    </source>
</evidence>
<dbReference type="KEGG" id="samb:SAM23877_p099"/>